<feature type="coiled-coil region" evidence="7">
    <location>
        <begin position="268"/>
        <end position="295"/>
    </location>
</feature>
<dbReference type="GO" id="GO:0051315">
    <property type="term" value="P:attachment of mitotic spindle microtubules to kinetochore"/>
    <property type="evidence" value="ECO:0007669"/>
    <property type="project" value="TreeGrafter"/>
</dbReference>
<dbReference type="GO" id="GO:0007094">
    <property type="term" value="P:mitotic spindle assembly checkpoint signaling"/>
    <property type="evidence" value="ECO:0007669"/>
    <property type="project" value="InterPro"/>
</dbReference>
<keyword evidence="4" id="KW-0498">Mitosis</keyword>
<evidence type="ECO:0000256" key="1">
    <source>
        <dbReference type="ARBA" id="ARBA00004123"/>
    </source>
</evidence>
<protein>
    <submittedName>
        <fullName evidence="8">Mitotic spindle assembly checkpoint protein mad1-like</fullName>
    </submittedName>
</protein>
<dbReference type="GO" id="GO:0000776">
    <property type="term" value="C:kinetochore"/>
    <property type="evidence" value="ECO:0007669"/>
    <property type="project" value="TreeGrafter"/>
</dbReference>
<organism evidence="8 9">
    <name type="scientific">Plakobranchus ocellatus</name>
    <dbReference type="NCBI Taxonomy" id="259542"/>
    <lineage>
        <taxon>Eukaryota</taxon>
        <taxon>Metazoa</taxon>
        <taxon>Spiralia</taxon>
        <taxon>Lophotrochozoa</taxon>
        <taxon>Mollusca</taxon>
        <taxon>Gastropoda</taxon>
        <taxon>Heterobranchia</taxon>
        <taxon>Euthyneura</taxon>
        <taxon>Panpulmonata</taxon>
        <taxon>Sacoglossa</taxon>
        <taxon>Placobranchoidea</taxon>
        <taxon>Plakobranchidae</taxon>
        <taxon>Plakobranchus</taxon>
    </lineage>
</organism>
<evidence type="ECO:0000256" key="2">
    <source>
        <dbReference type="ARBA" id="ARBA00008029"/>
    </source>
</evidence>
<dbReference type="PANTHER" id="PTHR23168">
    <property type="entry name" value="MITOTIC SPINDLE ASSEMBLY CHECKPOINT PROTEIN MAD1 MITOTIC ARREST DEFICIENT-LIKE PROTEIN 1"/>
    <property type="match status" value="1"/>
</dbReference>
<dbReference type="EMBL" id="BLXT01006069">
    <property type="protein sequence ID" value="GFO28634.1"/>
    <property type="molecule type" value="Genomic_DNA"/>
</dbReference>
<feature type="coiled-coil region" evidence="7">
    <location>
        <begin position="437"/>
        <end position="464"/>
    </location>
</feature>
<accession>A0AAV4CD34</accession>
<dbReference type="Gene3D" id="1.20.5.170">
    <property type="match status" value="1"/>
</dbReference>
<evidence type="ECO:0000256" key="6">
    <source>
        <dbReference type="ARBA" id="ARBA00023306"/>
    </source>
</evidence>
<keyword evidence="5" id="KW-0539">Nucleus</keyword>
<sequence length="604" mass="70869">MEREKNAREEVHRLEKEIQHQAIESNKKLLNEQKERIESSGKAQQAKSVWLEKEAKFHEKIMLQKQEICDLQNKLEESLAQTALKKNSSVEVFSCRKKIEILEQALQKETMRVKELESQFAEQEENIIITKALKADLDMVPTMKSELENLRQDNERLRLNEQNTHLLEEEIRGMKTKLAQIDSLRERTTELEVENEDLKDRLARWEVCDTSGSRRPQSPSSLTRRVQELEAENANLLIYQGEMQSELKIYERKVEQREADKCKLSSALSAEKHTISQLNDLVKRLKKKILLQSKERDAYKNLLDSYESEVTVNFDVEKTSQIQRLEMLLHEHKEMMVESEAQIESLSNALAETHSKLEQVQQLQSLRRPVGQTSQEDKETIKLLREQNAVLEGELIKTREERDNLDAKIEQRHLQGDYDPTKTKIIHMLENPHSLSQKARQEELDRLREDNKKLKKRNQILEENGGVVEGITMQVDEKIQCLSPSKEVEDLKTQLASAEMRNQRLKEIFSKTSKEFREVCYQLTGYRFDIPCANQYRLTSMYAERQKDYLLFQQNAQGEVQLLQTDFSMAFQDAMENYLQNLKSLPMFLSHITIELFNRQTMSL</sequence>
<evidence type="ECO:0000256" key="4">
    <source>
        <dbReference type="ARBA" id="ARBA00022776"/>
    </source>
</evidence>
<dbReference type="Proteomes" id="UP000735302">
    <property type="component" value="Unassembled WGS sequence"/>
</dbReference>
<dbReference type="GO" id="GO:0051301">
    <property type="term" value="P:cell division"/>
    <property type="evidence" value="ECO:0007669"/>
    <property type="project" value="UniProtKB-KW"/>
</dbReference>
<dbReference type="InterPro" id="IPR008672">
    <property type="entry name" value="Mad1"/>
</dbReference>
<feature type="coiled-coil region" evidence="7">
    <location>
        <begin position="4"/>
        <end position="40"/>
    </location>
</feature>
<feature type="coiled-coil region" evidence="7">
    <location>
        <begin position="99"/>
        <end position="201"/>
    </location>
</feature>
<name>A0AAV4CD34_9GAST</name>
<keyword evidence="7" id="KW-0175">Coiled coil</keyword>
<gene>
    <name evidence="8" type="ORF">PoB_005513900</name>
</gene>
<dbReference type="SUPFAM" id="SSF75704">
    <property type="entry name" value="Mitotic arrest deficient-like 1, Mad1"/>
    <property type="match status" value="1"/>
</dbReference>
<comment type="subcellular location">
    <subcellularLocation>
        <location evidence="1">Nucleus</location>
    </subcellularLocation>
</comment>
<dbReference type="Gene3D" id="3.30.457.60">
    <property type="match status" value="1"/>
</dbReference>
<feature type="coiled-coil region" evidence="7">
    <location>
        <begin position="322"/>
        <end position="408"/>
    </location>
</feature>
<dbReference type="AlphaFoldDB" id="A0AAV4CD34"/>
<evidence type="ECO:0000313" key="8">
    <source>
        <dbReference type="EMBL" id="GFO28634.1"/>
    </source>
</evidence>
<dbReference type="Pfam" id="PF05557">
    <property type="entry name" value="MAD"/>
    <property type="match status" value="1"/>
</dbReference>
<keyword evidence="9" id="KW-1185">Reference proteome</keyword>
<proteinExistence type="inferred from homology"/>
<reference evidence="8 9" key="1">
    <citation type="journal article" date="2021" name="Elife">
        <title>Chloroplast acquisition without the gene transfer in kleptoplastic sea slugs, Plakobranchus ocellatus.</title>
        <authorList>
            <person name="Maeda T."/>
            <person name="Takahashi S."/>
            <person name="Yoshida T."/>
            <person name="Shimamura S."/>
            <person name="Takaki Y."/>
            <person name="Nagai Y."/>
            <person name="Toyoda A."/>
            <person name="Suzuki Y."/>
            <person name="Arimoto A."/>
            <person name="Ishii H."/>
            <person name="Satoh N."/>
            <person name="Nishiyama T."/>
            <person name="Hasebe M."/>
            <person name="Maruyama T."/>
            <person name="Minagawa J."/>
            <person name="Obokata J."/>
            <person name="Shigenobu S."/>
        </authorList>
    </citation>
    <scope>NUCLEOTIDE SEQUENCE [LARGE SCALE GENOMIC DNA]</scope>
</reference>
<keyword evidence="3" id="KW-0132">Cell division</keyword>
<dbReference type="PANTHER" id="PTHR23168:SF0">
    <property type="entry name" value="MITOTIC SPINDLE ASSEMBLY CHECKPOINT PROTEIN MAD1"/>
    <property type="match status" value="1"/>
</dbReference>
<evidence type="ECO:0000313" key="9">
    <source>
        <dbReference type="Proteomes" id="UP000735302"/>
    </source>
</evidence>
<evidence type="ECO:0000256" key="5">
    <source>
        <dbReference type="ARBA" id="ARBA00023242"/>
    </source>
</evidence>
<evidence type="ECO:0000256" key="7">
    <source>
        <dbReference type="SAM" id="Coils"/>
    </source>
</evidence>
<dbReference type="Gene3D" id="6.10.250.90">
    <property type="match status" value="1"/>
</dbReference>
<comment type="caution">
    <text evidence="8">The sequence shown here is derived from an EMBL/GenBank/DDBJ whole genome shotgun (WGS) entry which is preliminary data.</text>
</comment>
<keyword evidence="6" id="KW-0131">Cell cycle</keyword>
<dbReference type="GO" id="GO:0005635">
    <property type="term" value="C:nuclear envelope"/>
    <property type="evidence" value="ECO:0007669"/>
    <property type="project" value="TreeGrafter"/>
</dbReference>
<comment type="similarity">
    <text evidence="2">Belongs to the MAD1 family.</text>
</comment>
<evidence type="ECO:0000256" key="3">
    <source>
        <dbReference type="ARBA" id="ARBA00022618"/>
    </source>
</evidence>
<dbReference type="FunFam" id="3.30.457.60:FF:000002">
    <property type="entry name" value="Mitotic spindle assembly checkpoint protein MAD1"/>
    <property type="match status" value="1"/>
</dbReference>
<dbReference type="GO" id="GO:0072686">
    <property type="term" value="C:mitotic spindle"/>
    <property type="evidence" value="ECO:0007669"/>
    <property type="project" value="TreeGrafter"/>
</dbReference>